<comment type="catalytic activity">
    <reaction evidence="6">
        <text>a 2'-deoxyadenosine in DNA + S-adenosyl-L-methionine = an N(6)-methyl-2'-deoxyadenosine in DNA + S-adenosyl-L-homocysteine + H(+)</text>
        <dbReference type="Rhea" id="RHEA:15197"/>
        <dbReference type="Rhea" id="RHEA-COMP:12418"/>
        <dbReference type="Rhea" id="RHEA-COMP:12419"/>
        <dbReference type="ChEBI" id="CHEBI:15378"/>
        <dbReference type="ChEBI" id="CHEBI:57856"/>
        <dbReference type="ChEBI" id="CHEBI:59789"/>
        <dbReference type="ChEBI" id="CHEBI:90615"/>
        <dbReference type="ChEBI" id="CHEBI:90616"/>
        <dbReference type="EC" id="2.1.1.72"/>
    </reaction>
</comment>
<dbReference type="InterPro" id="IPR025931">
    <property type="entry name" value="TaqI_C"/>
</dbReference>
<name>A0A1F5NLR4_9BACT</name>
<dbReference type="GO" id="GO:0009007">
    <property type="term" value="F:site-specific DNA-methyltransferase (adenine-specific) activity"/>
    <property type="evidence" value="ECO:0007669"/>
    <property type="project" value="UniProtKB-EC"/>
</dbReference>
<keyword evidence="5" id="KW-0238">DNA-binding</keyword>
<dbReference type="PANTHER" id="PTHR33841:SF6">
    <property type="entry name" value="TYPE II METHYLTRANSFERASE M.HINDII"/>
    <property type="match status" value="1"/>
</dbReference>
<keyword evidence="3" id="KW-0808">Transferase</keyword>
<evidence type="ECO:0000256" key="3">
    <source>
        <dbReference type="ARBA" id="ARBA00022679"/>
    </source>
</evidence>
<dbReference type="Pfam" id="PF12950">
    <property type="entry name" value="TaqI_C"/>
    <property type="match status" value="1"/>
</dbReference>
<evidence type="ECO:0000256" key="4">
    <source>
        <dbReference type="ARBA" id="ARBA00022747"/>
    </source>
</evidence>
<proteinExistence type="predicted"/>
<gene>
    <name evidence="8" type="ORF">A3J19_02590</name>
</gene>
<dbReference type="GO" id="GO:0009307">
    <property type="term" value="P:DNA restriction-modification system"/>
    <property type="evidence" value="ECO:0007669"/>
    <property type="project" value="UniProtKB-KW"/>
</dbReference>
<evidence type="ECO:0000313" key="8">
    <source>
        <dbReference type="EMBL" id="OGE78493.1"/>
    </source>
</evidence>
<feature type="domain" description="TaqI-like C-terminal specificity" evidence="7">
    <location>
        <begin position="10"/>
        <end position="132"/>
    </location>
</feature>
<dbReference type="EMBL" id="MFDZ01000024">
    <property type="protein sequence ID" value="OGE78493.1"/>
    <property type="molecule type" value="Genomic_DNA"/>
</dbReference>
<dbReference type="GO" id="GO:0032259">
    <property type="term" value="P:methylation"/>
    <property type="evidence" value="ECO:0007669"/>
    <property type="project" value="UniProtKB-KW"/>
</dbReference>
<dbReference type="GO" id="GO:0003677">
    <property type="term" value="F:DNA binding"/>
    <property type="evidence" value="ECO:0007669"/>
    <property type="project" value="UniProtKB-KW"/>
</dbReference>
<dbReference type="Gene3D" id="3.90.220.10">
    <property type="entry name" value="Adenine-n6-DNA-methyltransferase Taqi, Chain A, domain 2"/>
    <property type="match status" value="1"/>
</dbReference>
<reference evidence="8 9" key="1">
    <citation type="journal article" date="2016" name="Nat. Commun.">
        <title>Thousands of microbial genomes shed light on interconnected biogeochemical processes in an aquifer system.</title>
        <authorList>
            <person name="Anantharaman K."/>
            <person name="Brown C.T."/>
            <person name="Hug L.A."/>
            <person name="Sharon I."/>
            <person name="Castelle C.J."/>
            <person name="Probst A.J."/>
            <person name="Thomas B.C."/>
            <person name="Singh A."/>
            <person name="Wilkins M.J."/>
            <person name="Karaoz U."/>
            <person name="Brodie E.L."/>
            <person name="Williams K.H."/>
            <person name="Hubbard S.S."/>
            <person name="Banfield J.F."/>
        </authorList>
    </citation>
    <scope>NUCLEOTIDE SEQUENCE [LARGE SCALE GENOMIC DNA]</scope>
</reference>
<evidence type="ECO:0000256" key="2">
    <source>
        <dbReference type="ARBA" id="ARBA00022603"/>
    </source>
</evidence>
<evidence type="ECO:0000256" key="1">
    <source>
        <dbReference type="ARBA" id="ARBA00011900"/>
    </source>
</evidence>
<dbReference type="InterPro" id="IPR050953">
    <property type="entry name" value="N4_N6_ade-DNA_methylase"/>
</dbReference>
<sequence length="203" mass="23623">MSNVQHPGFKPFLEGKDISRYHIRPVKKYLDYTPSKIHRPRTTKIFESKEKLLIQRITGGDTPLKVAYDNKQFYNKESINNLILKNNVSYSIKYILGILNSKLINWFYKTRFTNASILTVNISKEYLAQIPIKEASNIVQRSITAFADKMLLLNNALLTEAENSNKWHEIKTEIERTNTKIDEEVYKLYCLTPEEIAIVGNYS</sequence>
<dbReference type="Proteomes" id="UP000176578">
    <property type="component" value="Unassembled WGS sequence"/>
</dbReference>
<dbReference type="SUPFAM" id="SSF116734">
    <property type="entry name" value="DNA methylase specificity domain"/>
    <property type="match status" value="1"/>
</dbReference>
<dbReference type="EC" id="2.1.1.72" evidence="1"/>
<accession>A0A1F5NLR4</accession>
<dbReference type="AlphaFoldDB" id="A0A1F5NLR4"/>
<keyword evidence="4" id="KW-0680">Restriction system</keyword>
<comment type="caution">
    <text evidence="8">The sequence shown here is derived from an EMBL/GenBank/DDBJ whole genome shotgun (WGS) entry which is preliminary data.</text>
</comment>
<evidence type="ECO:0000313" key="9">
    <source>
        <dbReference type="Proteomes" id="UP000176578"/>
    </source>
</evidence>
<dbReference type="InterPro" id="IPR023135">
    <property type="entry name" value="N6_DNA_MeTrfase_TaqI_C"/>
</dbReference>
<evidence type="ECO:0000259" key="7">
    <source>
        <dbReference type="Pfam" id="PF12950"/>
    </source>
</evidence>
<evidence type="ECO:0000256" key="6">
    <source>
        <dbReference type="ARBA" id="ARBA00047942"/>
    </source>
</evidence>
<organism evidence="8 9">
    <name type="scientific">Candidatus Daviesbacteria bacterium RIFCSPLOWO2_02_FULL_41_8</name>
    <dbReference type="NCBI Taxonomy" id="1797798"/>
    <lineage>
        <taxon>Bacteria</taxon>
        <taxon>Candidatus Daviesiibacteriota</taxon>
    </lineage>
</organism>
<protein>
    <recommendedName>
        <fullName evidence="1">site-specific DNA-methyltransferase (adenine-specific)</fullName>
        <ecNumber evidence="1">2.1.1.72</ecNumber>
    </recommendedName>
</protein>
<evidence type="ECO:0000256" key="5">
    <source>
        <dbReference type="ARBA" id="ARBA00023125"/>
    </source>
</evidence>
<dbReference type="PANTHER" id="PTHR33841">
    <property type="entry name" value="DNA METHYLTRANSFERASE YEEA-RELATED"/>
    <property type="match status" value="1"/>
</dbReference>
<keyword evidence="2" id="KW-0489">Methyltransferase</keyword>